<evidence type="ECO:0000313" key="2">
    <source>
        <dbReference type="Proteomes" id="UP001054945"/>
    </source>
</evidence>
<name>A0AAV4MY19_CAEEX</name>
<comment type="caution">
    <text evidence="1">The sequence shown here is derived from an EMBL/GenBank/DDBJ whole genome shotgun (WGS) entry which is preliminary data.</text>
</comment>
<accession>A0AAV4MY19</accession>
<keyword evidence="2" id="KW-1185">Reference proteome</keyword>
<dbReference type="Proteomes" id="UP001054945">
    <property type="component" value="Unassembled WGS sequence"/>
</dbReference>
<gene>
    <name evidence="1" type="ORF">CEXT_47241</name>
</gene>
<dbReference type="EMBL" id="BPLR01002753">
    <property type="protein sequence ID" value="GIX77422.1"/>
    <property type="molecule type" value="Genomic_DNA"/>
</dbReference>
<protein>
    <submittedName>
        <fullName evidence="1">Uncharacterized protein</fullName>
    </submittedName>
</protein>
<organism evidence="1 2">
    <name type="scientific">Caerostris extrusa</name>
    <name type="common">Bark spider</name>
    <name type="synonym">Caerostris bankana</name>
    <dbReference type="NCBI Taxonomy" id="172846"/>
    <lineage>
        <taxon>Eukaryota</taxon>
        <taxon>Metazoa</taxon>
        <taxon>Ecdysozoa</taxon>
        <taxon>Arthropoda</taxon>
        <taxon>Chelicerata</taxon>
        <taxon>Arachnida</taxon>
        <taxon>Araneae</taxon>
        <taxon>Araneomorphae</taxon>
        <taxon>Entelegynae</taxon>
        <taxon>Araneoidea</taxon>
        <taxon>Araneidae</taxon>
        <taxon>Caerostris</taxon>
    </lineage>
</organism>
<proteinExistence type="predicted"/>
<reference evidence="1 2" key="1">
    <citation type="submission" date="2021-06" db="EMBL/GenBank/DDBJ databases">
        <title>Caerostris extrusa draft genome.</title>
        <authorList>
            <person name="Kono N."/>
            <person name="Arakawa K."/>
        </authorList>
    </citation>
    <scope>NUCLEOTIDE SEQUENCE [LARGE SCALE GENOMIC DNA]</scope>
</reference>
<sequence length="79" mass="8639">MVINSVLSLGEVCTLHELQGCLESLQSVTQNNDLVFVTTRTELLALCRSVAILTIELMVLGQESTYAGMGINNPQVMRQ</sequence>
<dbReference type="AlphaFoldDB" id="A0AAV4MY19"/>
<evidence type="ECO:0000313" key="1">
    <source>
        <dbReference type="EMBL" id="GIX77422.1"/>
    </source>
</evidence>